<dbReference type="Pfam" id="PF00724">
    <property type="entry name" value="Oxidored_FMN"/>
    <property type="match status" value="1"/>
</dbReference>
<dbReference type="Proteomes" id="UP000309601">
    <property type="component" value="Unassembled WGS sequence"/>
</dbReference>
<dbReference type="EMBL" id="SPRW01000026">
    <property type="protein sequence ID" value="TIC64689.1"/>
    <property type="molecule type" value="Genomic_DNA"/>
</dbReference>
<gene>
    <name evidence="3" type="ORF">E3Q02_02492</name>
    <name evidence="4" type="ORF">E3Q03_02365</name>
    <name evidence="2" type="ORF">E3Q17_02253</name>
</gene>
<evidence type="ECO:0000313" key="5">
    <source>
        <dbReference type="Proteomes" id="UP000305362"/>
    </source>
</evidence>
<dbReference type="PANTHER" id="PTHR22893">
    <property type="entry name" value="NADH OXIDOREDUCTASE-RELATED"/>
    <property type="match status" value="1"/>
</dbReference>
<dbReference type="Proteomes" id="UP000307169">
    <property type="component" value="Unassembled WGS sequence"/>
</dbReference>
<dbReference type="InterPro" id="IPR001155">
    <property type="entry name" value="OxRdtase_FMN_N"/>
</dbReference>
<evidence type="ECO:0000259" key="1">
    <source>
        <dbReference type="Pfam" id="PF00724"/>
    </source>
</evidence>
<dbReference type="EMBL" id="SPRH01000024">
    <property type="protein sequence ID" value="TIC00216.1"/>
    <property type="molecule type" value="Genomic_DNA"/>
</dbReference>
<name>A0A4T0Q2Q9_9BASI</name>
<feature type="domain" description="NADH:flavin oxidoreductase/NADH oxidase N-terminal" evidence="1">
    <location>
        <begin position="6"/>
        <end position="322"/>
    </location>
</feature>
<evidence type="ECO:0000313" key="7">
    <source>
        <dbReference type="Proteomes" id="UP000309601"/>
    </source>
</evidence>
<dbReference type="PANTHER" id="PTHR22893:SF91">
    <property type="entry name" value="NADPH DEHYDROGENASE 2-RELATED"/>
    <property type="match status" value="1"/>
</dbReference>
<dbReference type="Gene3D" id="3.20.20.70">
    <property type="entry name" value="Aldolase class I"/>
    <property type="match status" value="1"/>
</dbReference>
<sequence>MRPGGLFKPARIGNCNLSHRIALAPLTRLRVDDFGVPSDYTPLYYQQRASKGGLLISEATLPAKEAGGLPRLPGIYTNEQINRWREVVESVHRLGAFIFCQLYALGRVADPRLVDNLVGVSNDVYNGNNVKQLSEEDIRRYIAHFRQASINAVDKAGFDGVEVHSANGYLLDQAIQQVSNKRLDSYGGLNRLRFPYEVVETTTQAIGEAKTGVRISPFSRYQGMRDECPYTTFEPWVRTLVKNFPNIAYVHFVEGFTEDDIKIGDELKKQIKMSNIPVISNLAYSLEVANSRAEEHDEIVAFGKQFISNPDLPERIYNEWPLNEPDTSTYYTQGREGYIE</sequence>
<accession>A0A4T0Q2Q9</accession>
<dbReference type="GO" id="GO:0010181">
    <property type="term" value="F:FMN binding"/>
    <property type="evidence" value="ECO:0007669"/>
    <property type="project" value="InterPro"/>
</dbReference>
<protein>
    <submittedName>
        <fullName evidence="2">FMN-linked oxidoreductase</fullName>
    </submittedName>
</protein>
<reference evidence="5 6" key="1">
    <citation type="submission" date="2019-03" db="EMBL/GenBank/DDBJ databases">
        <title>Sequencing 25 genomes of Wallemia mellicola.</title>
        <authorList>
            <person name="Gostincar C."/>
        </authorList>
    </citation>
    <scope>NUCLEOTIDE SEQUENCE [LARGE SCALE GENOMIC DNA]</scope>
    <source>
        <strain evidence="2 6">EXF-1262</strain>
        <strain evidence="3 7">EXF-1274</strain>
        <strain evidence="4 5">EXF-1277</strain>
    </source>
</reference>
<dbReference type="InterPro" id="IPR013785">
    <property type="entry name" value="Aldolase_TIM"/>
</dbReference>
<dbReference type="SUPFAM" id="SSF51395">
    <property type="entry name" value="FMN-linked oxidoreductases"/>
    <property type="match status" value="1"/>
</dbReference>
<evidence type="ECO:0000313" key="2">
    <source>
        <dbReference type="EMBL" id="TIC00216.1"/>
    </source>
</evidence>
<proteinExistence type="predicted"/>
<dbReference type="AlphaFoldDB" id="A0A4T0Q2Q9"/>
<evidence type="ECO:0000313" key="3">
    <source>
        <dbReference type="EMBL" id="TIC64689.1"/>
    </source>
</evidence>
<organism evidence="2 6">
    <name type="scientific">Wallemia mellicola</name>
    <dbReference type="NCBI Taxonomy" id="1708541"/>
    <lineage>
        <taxon>Eukaryota</taxon>
        <taxon>Fungi</taxon>
        <taxon>Dikarya</taxon>
        <taxon>Basidiomycota</taxon>
        <taxon>Wallemiomycotina</taxon>
        <taxon>Wallemiomycetes</taxon>
        <taxon>Wallemiales</taxon>
        <taxon>Wallemiaceae</taxon>
        <taxon>Wallemia</taxon>
    </lineage>
</organism>
<evidence type="ECO:0000313" key="4">
    <source>
        <dbReference type="EMBL" id="TIC65855.1"/>
    </source>
</evidence>
<dbReference type="InterPro" id="IPR045247">
    <property type="entry name" value="Oye-like"/>
</dbReference>
<dbReference type="Proteomes" id="UP000305362">
    <property type="component" value="Unassembled WGS sequence"/>
</dbReference>
<dbReference type="OrthoDB" id="276546at2759"/>
<dbReference type="GO" id="GO:0016491">
    <property type="term" value="F:oxidoreductase activity"/>
    <property type="evidence" value="ECO:0007669"/>
    <property type="project" value="InterPro"/>
</dbReference>
<dbReference type="EMBL" id="SPRV01000023">
    <property type="protein sequence ID" value="TIC65855.1"/>
    <property type="molecule type" value="Genomic_DNA"/>
</dbReference>
<comment type="caution">
    <text evidence="2">The sequence shown here is derived from an EMBL/GenBank/DDBJ whole genome shotgun (WGS) entry which is preliminary data.</text>
</comment>
<evidence type="ECO:0000313" key="6">
    <source>
        <dbReference type="Proteomes" id="UP000307169"/>
    </source>
</evidence>